<evidence type="ECO:0000256" key="5">
    <source>
        <dbReference type="ARBA" id="ARBA00023002"/>
    </source>
</evidence>
<dbReference type="RefSeq" id="WP_184174299.1">
    <property type="nucleotide sequence ID" value="NZ_JACHGF010000003.1"/>
</dbReference>
<keyword evidence="5 10" id="KW-0560">Oxidoreductase</keyword>
<keyword evidence="11" id="KW-1185">Reference proteome</keyword>
<dbReference type="GO" id="GO:0046872">
    <property type="term" value="F:metal ion binding"/>
    <property type="evidence" value="ECO:0007669"/>
    <property type="project" value="UniProtKB-KW"/>
</dbReference>
<keyword evidence="10" id="KW-0575">Peroxidase</keyword>
<protein>
    <submittedName>
        <fullName evidence="10">Cytochrome c peroxidase</fullName>
        <ecNumber evidence="10">1.11.1.5</ecNumber>
    </submittedName>
</protein>
<proteinExistence type="predicted"/>
<accession>A0A840TS13</accession>
<keyword evidence="3 7" id="KW-0479">Metal-binding</keyword>
<dbReference type="InterPro" id="IPR051395">
    <property type="entry name" value="Cytochrome_c_Peroxidase/MauG"/>
</dbReference>
<dbReference type="AlphaFoldDB" id="A0A840TS13"/>
<sequence length="607" mass="67767">MKQRMLLFLVVPAFVLISFRASRAVNDPSIGVQPTVDYFVANTATFTQSTQELLEAVRILNSDRTSVLYARKKLAECRLSFKRVEFFTDYFFRSETRLYNAAPVFEVEEPTLELVEPMGLQQIESLLYEADVLANQPELVMQAEALHSSVRDLKTLLYQFEATDAQILESLRIELIRIMALSLSGYDAPLLKSGVREATEATKSLHVILQPYLRQEPIHGPALHELLLEATKYLAAHPDFDTFDRLGYFTRFALPLQKKLGQLIRALNLDLNTTQHLNHQAEHLFSPDAFKNLGPGTRSDSPSALDSLGKMLFSDKVLSGPGSTSCASCHQPDKYFSDNLTKSPSLHPDSTLKRNTPSLLYAGRQHLLFWEGRAASLEEQIKEVLFNPLEMGSSAEVLAGRIRQQDAYRPLFRAAFPHKAPAERGVEEVAAAIAAYLGSLAPMNSPFDRYLRGDEKALTDAQINGFNLFMGKAQCGTCHFIPYFNSLLPPLYDVSEVEVLGTPANDDPDRPRSDRDPGRYALFQMRYYRGAFKTPTVRNAAKTAPYMHNGAFASLHSVMEFYNRGGGRGLGLATPDQTLPAQPLGLTATEIEHLIAFIDSLTDSLDY</sequence>
<comment type="subcellular location">
    <subcellularLocation>
        <location evidence="1">Cell envelope</location>
    </subcellularLocation>
</comment>
<dbReference type="InterPro" id="IPR038352">
    <property type="entry name" value="Imelysin_sf"/>
</dbReference>
<dbReference type="InterPro" id="IPR009056">
    <property type="entry name" value="Cyt_c-like_dom"/>
</dbReference>
<keyword evidence="6 7" id="KW-0408">Iron</keyword>
<feature type="signal peptide" evidence="8">
    <location>
        <begin position="1"/>
        <end position="24"/>
    </location>
</feature>
<dbReference type="EC" id="1.11.1.5" evidence="10"/>
<evidence type="ECO:0000259" key="9">
    <source>
        <dbReference type="PROSITE" id="PS51007"/>
    </source>
</evidence>
<dbReference type="PANTHER" id="PTHR30600:SF10">
    <property type="entry name" value="BLL6722 PROTEIN"/>
    <property type="match status" value="1"/>
</dbReference>
<evidence type="ECO:0000256" key="1">
    <source>
        <dbReference type="ARBA" id="ARBA00004196"/>
    </source>
</evidence>
<dbReference type="Gene3D" id="1.20.1420.20">
    <property type="entry name" value="M75 peptidase, HXXE motif"/>
    <property type="match status" value="1"/>
</dbReference>
<evidence type="ECO:0000256" key="8">
    <source>
        <dbReference type="SAM" id="SignalP"/>
    </source>
</evidence>
<dbReference type="Proteomes" id="UP000557307">
    <property type="component" value="Unassembled WGS sequence"/>
</dbReference>
<feature type="chain" id="PRO_5033047991" evidence="8">
    <location>
        <begin position="25"/>
        <end position="607"/>
    </location>
</feature>
<dbReference type="GO" id="GO:0030313">
    <property type="term" value="C:cell envelope"/>
    <property type="evidence" value="ECO:0007669"/>
    <property type="project" value="UniProtKB-SubCell"/>
</dbReference>
<feature type="domain" description="Cytochrome c" evidence="9">
    <location>
        <begin position="460"/>
        <end position="602"/>
    </location>
</feature>
<dbReference type="GO" id="GO:0009055">
    <property type="term" value="F:electron transfer activity"/>
    <property type="evidence" value="ECO:0007669"/>
    <property type="project" value="InterPro"/>
</dbReference>
<reference evidence="10 11" key="1">
    <citation type="submission" date="2020-08" db="EMBL/GenBank/DDBJ databases">
        <title>Genomic Encyclopedia of Type Strains, Phase IV (KMG-IV): sequencing the most valuable type-strain genomes for metagenomic binning, comparative biology and taxonomic classification.</title>
        <authorList>
            <person name="Goeker M."/>
        </authorList>
    </citation>
    <scope>NUCLEOTIDE SEQUENCE [LARGE SCALE GENOMIC DNA]</scope>
    <source>
        <strain evidence="10 11">DSM 105074</strain>
    </source>
</reference>
<keyword evidence="4 8" id="KW-0732">Signal</keyword>
<evidence type="ECO:0000313" key="10">
    <source>
        <dbReference type="EMBL" id="MBB5284352.1"/>
    </source>
</evidence>
<dbReference type="GO" id="GO:0020037">
    <property type="term" value="F:heme binding"/>
    <property type="evidence" value="ECO:0007669"/>
    <property type="project" value="InterPro"/>
</dbReference>
<comment type="caution">
    <text evidence="10">The sequence shown here is derived from an EMBL/GenBank/DDBJ whole genome shotgun (WGS) entry which is preliminary data.</text>
</comment>
<evidence type="ECO:0000256" key="4">
    <source>
        <dbReference type="ARBA" id="ARBA00022729"/>
    </source>
</evidence>
<feature type="domain" description="Cytochrome c" evidence="9">
    <location>
        <begin position="304"/>
        <end position="441"/>
    </location>
</feature>
<evidence type="ECO:0000313" key="11">
    <source>
        <dbReference type="Proteomes" id="UP000557307"/>
    </source>
</evidence>
<evidence type="ECO:0000256" key="7">
    <source>
        <dbReference type="PROSITE-ProRule" id="PRU00433"/>
    </source>
</evidence>
<keyword evidence="2 7" id="KW-0349">Heme</keyword>
<evidence type="ECO:0000256" key="6">
    <source>
        <dbReference type="ARBA" id="ARBA00023004"/>
    </source>
</evidence>
<evidence type="ECO:0000256" key="3">
    <source>
        <dbReference type="ARBA" id="ARBA00022723"/>
    </source>
</evidence>
<gene>
    <name evidence="10" type="ORF">HNQ92_002495</name>
</gene>
<dbReference type="GO" id="GO:0004130">
    <property type="term" value="F:cytochrome-c peroxidase activity"/>
    <property type="evidence" value="ECO:0007669"/>
    <property type="project" value="UniProtKB-EC"/>
</dbReference>
<dbReference type="Pfam" id="PF03150">
    <property type="entry name" value="CCP_MauG"/>
    <property type="match status" value="1"/>
</dbReference>
<dbReference type="PROSITE" id="PS51007">
    <property type="entry name" value="CYTC"/>
    <property type="match status" value="2"/>
</dbReference>
<evidence type="ECO:0000256" key="2">
    <source>
        <dbReference type="ARBA" id="ARBA00022617"/>
    </source>
</evidence>
<dbReference type="PANTHER" id="PTHR30600">
    <property type="entry name" value="CYTOCHROME C PEROXIDASE-RELATED"/>
    <property type="match status" value="1"/>
</dbReference>
<organism evidence="10 11">
    <name type="scientific">Rhabdobacter roseus</name>
    <dbReference type="NCBI Taxonomy" id="1655419"/>
    <lineage>
        <taxon>Bacteria</taxon>
        <taxon>Pseudomonadati</taxon>
        <taxon>Bacteroidota</taxon>
        <taxon>Cytophagia</taxon>
        <taxon>Cytophagales</taxon>
        <taxon>Cytophagaceae</taxon>
        <taxon>Rhabdobacter</taxon>
    </lineage>
</organism>
<dbReference type="EMBL" id="JACHGF010000003">
    <property type="protein sequence ID" value="MBB5284352.1"/>
    <property type="molecule type" value="Genomic_DNA"/>
</dbReference>
<dbReference type="SUPFAM" id="SSF46626">
    <property type="entry name" value="Cytochrome c"/>
    <property type="match status" value="2"/>
</dbReference>
<dbReference type="InterPro" id="IPR036909">
    <property type="entry name" value="Cyt_c-like_dom_sf"/>
</dbReference>
<name>A0A840TS13_9BACT</name>
<dbReference type="InterPro" id="IPR004852">
    <property type="entry name" value="Di-haem_cyt_c_peroxidsae"/>
</dbReference>
<dbReference type="Gene3D" id="1.10.760.10">
    <property type="entry name" value="Cytochrome c-like domain"/>
    <property type="match status" value="2"/>
</dbReference>